<dbReference type="OrthoDB" id="306690at2759"/>
<feature type="compositionally biased region" description="Low complexity" evidence="1">
    <location>
        <begin position="137"/>
        <end position="153"/>
    </location>
</feature>
<accession>C1MYC7</accession>
<dbReference type="EMBL" id="GG663742">
    <property type="protein sequence ID" value="EEH55029.1"/>
    <property type="molecule type" value="Genomic_DNA"/>
</dbReference>
<protein>
    <submittedName>
        <fullName evidence="3">Predicted protein</fullName>
    </submittedName>
</protein>
<dbReference type="Pfam" id="PF04146">
    <property type="entry name" value="YTH"/>
    <property type="match status" value="2"/>
</dbReference>
<dbReference type="PANTHER" id="PTHR12357">
    <property type="entry name" value="YTH YT521-B HOMOLOGY DOMAIN-CONTAINING"/>
    <property type="match status" value="1"/>
</dbReference>
<dbReference type="KEGG" id="mpp:MICPUCDRAFT_40792"/>
<feature type="compositionally biased region" description="Low complexity" evidence="1">
    <location>
        <begin position="83"/>
        <end position="93"/>
    </location>
</feature>
<evidence type="ECO:0000313" key="4">
    <source>
        <dbReference type="Proteomes" id="UP000001876"/>
    </source>
</evidence>
<feature type="compositionally biased region" description="Polar residues" evidence="1">
    <location>
        <begin position="756"/>
        <end position="766"/>
    </location>
</feature>
<dbReference type="InterPro" id="IPR045168">
    <property type="entry name" value="YTH_prot"/>
</dbReference>
<evidence type="ECO:0000256" key="1">
    <source>
        <dbReference type="SAM" id="MobiDB-lite"/>
    </source>
</evidence>
<dbReference type="GO" id="GO:0003729">
    <property type="term" value="F:mRNA binding"/>
    <property type="evidence" value="ECO:0007669"/>
    <property type="project" value="TreeGrafter"/>
</dbReference>
<evidence type="ECO:0000313" key="3">
    <source>
        <dbReference type="EMBL" id="EEH55029.1"/>
    </source>
</evidence>
<dbReference type="PANTHER" id="PTHR12357:SF89">
    <property type="entry name" value="YTH DOMAIN-CONTAINING FAMILY PROTEIN"/>
    <property type="match status" value="1"/>
</dbReference>
<dbReference type="eggNOG" id="KOG1901">
    <property type="taxonomic scope" value="Eukaryota"/>
</dbReference>
<feature type="compositionally biased region" description="Low complexity" evidence="1">
    <location>
        <begin position="519"/>
        <end position="530"/>
    </location>
</feature>
<proteinExistence type="predicted"/>
<feature type="compositionally biased region" description="Low complexity" evidence="1">
    <location>
        <begin position="1135"/>
        <end position="1150"/>
    </location>
</feature>
<feature type="region of interest" description="Disordered" evidence="1">
    <location>
        <begin position="670"/>
        <end position="779"/>
    </location>
</feature>
<dbReference type="RefSeq" id="XP_003060260.1">
    <property type="nucleotide sequence ID" value="XM_003060214.1"/>
</dbReference>
<dbReference type="AlphaFoldDB" id="C1MYC7"/>
<dbReference type="Proteomes" id="UP000001876">
    <property type="component" value="Unassembled WGS sequence"/>
</dbReference>
<feature type="compositionally biased region" description="Low complexity" evidence="1">
    <location>
        <begin position="495"/>
        <end position="505"/>
    </location>
</feature>
<feature type="compositionally biased region" description="Basic and acidic residues" evidence="1">
    <location>
        <begin position="1095"/>
        <end position="1107"/>
    </location>
</feature>
<dbReference type="PROSITE" id="PS50882">
    <property type="entry name" value="YTH"/>
    <property type="match status" value="1"/>
</dbReference>
<feature type="compositionally biased region" description="Acidic residues" evidence="1">
    <location>
        <begin position="124"/>
        <end position="133"/>
    </location>
</feature>
<feature type="region of interest" description="Disordered" evidence="1">
    <location>
        <begin position="480"/>
        <end position="564"/>
    </location>
</feature>
<evidence type="ECO:0000259" key="2">
    <source>
        <dbReference type="PROSITE" id="PS50882"/>
    </source>
</evidence>
<feature type="compositionally biased region" description="Basic and acidic residues" evidence="1">
    <location>
        <begin position="355"/>
        <end position="364"/>
    </location>
</feature>
<dbReference type="Gene3D" id="3.10.590.10">
    <property type="entry name" value="ph1033 like domains"/>
    <property type="match status" value="1"/>
</dbReference>
<reference evidence="3 4" key="1">
    <citation type="journal article" date="2009" name="Science">
        <title>Green evolution and dynamic adaptations revealed by genomes of the marine picoeukaryotes Micromonas.</title>
        <authorList>
            <person name="Worden A.Z."/>
            <person name="Lee J.H."/>
            <person name="Mock T."/>
            <person name="Rouze P."/>
            <person name="Simmons M.P."/>
            <person name="Aerts A.L."/>
            <person name="Allen A.E."/>
            <person name="Cuvelier M.L."/>
            <person name="Derelle E."/>
            <person name="Everett M.V."/>
            <person name="Foulon E."/>
            <person name="Grimwood J."/>
            <person name="Gundlach H."/>
            <person name="Henrissat B."/>
            <person name="Napoli C."/>
            <person name="McDonald S.M."/>
            <person name="Parker M.S."/>
            <person name="Rombauts S."/>
            <person name="Salamov A."/>
            <person name="Von Dassow P."/>
            <person name="Badger J.H."/>
            <person name="Coutinho P.M."/>
            <person name="Demir E."/>
            <person name="Dubchak I."/>
            <person name="Gentemann C."/>
            <person name="Eikrem W."/>
            <person name="Gready J.E."/>
            <person name="John U."/>
            <person name="Lanier W."/>
            <person name="Lindquist E.A."/>
            <person name="Lucas S."/>
            <person name="Mayer K.F."/>
            <person name="Moreau H."/>
            <person name="Not F."/>
            <person name="Otillar R."/>
            <person name="Panaud O."/>
            <person name="Pangilinan J."/>
            <person name="Paulsen I."/>
            <person name="Piegu B."/>
            <person name="Poliakov A."/>
            <person name="Robbens S."/>
            <person name="Schmutz J."/>
            <person name="Toulza E."/>
            <person name="Wyss T."/>
            <person name="Zelensky A."/>
            <person name="Zhou K."/>
            <person name="Armbrust E.V."/>
            <person name="Bhattacharya D."/>
            <person name="Goodenough U.W."/>
            <person name="Van de Peer Y."/>
            <person name="Grigoriev I.V."/>
        </authorList>
    </citation>
    <scope>NUCLEOTIDE SEQUENCE [LARGE SCALE GENOMIC DNA]</scope>
    <source>
        <strain evidence="3 4">CCMP1545</strain>
    </source>
</reference>
<dbReference type="InterPro" id="IPR007275">
    <property type="entry name" value="YTH_domain"/>
</dbReference>
<dbReference type="CDD" id="cd21134">
    <property type="entry name" value="YTH"/>
    <property type="match status" value="1"/>
</dbReference>
<feature type="compositionally biased region" description="Basic and acidic residues" evidence="1">
    <location>
        <begin position="670"/>
        <end position="692"/>
    </location>
</feature>
<name>C1MYC7_MICPC</name>
<organism evidence="4">
    <name type="scientific">Micromonas pusilla (strain CCMP1545)</name>
    <name type="common">Picoplanktonic green alga</name>
    <dbReference type="NCBI Taxonomy" id="564608"/>
    <lineage>
        <taxon>Eukaryota</taxon>
        <taxon>Viridiplantae</taxon>
        <taxon>Chlorophyta</taxon>
        <taxon>Mamiellophyceae</taxon>
        <taxon>Mamiellales</taxon>
        <taxon>Mamiellaceae</taxon>
        <taxon>Micromonas</taxon>
    </lineage>
</organism>
<feature type="region of interest" description="Disordered" evidence="1">
    <location>
        <begin position="1"/>
        <end position="153"/>
    </location>
</feature>
<feature type="compositionally biased region" description="Low complexity" evidence="1">
    <location>
        <begin position="696"/>
        <end position="726"/>
    </location>
</feature>
<feature type="compositionally biased region" description="Gly residues" evidence="1">
    <location>
        <begin position="551"/>
        <end position="560"/>
    </location>
</feature>
<dbReference type="GO" id="GO:0061157">
    <property type="term" value="P:mRNA destabilization"/>
    <property type="evidence" value="ECO:0007669"/>
    <property type="project" value="TreeGrafter"/>
</dbReference>
<feature type="region of interest" description="Disordered" evidence="1">
    <location>
        <begin position="343"/>
        <end position="364"/>
    </location>
</feature>
<sequence>MAPRGSARSAEEGARADVPSPDETAESSVDSSSPHARARIAPAPARAPHPRPRCERNGTAEAASVARASKSATTPPPAPAPAPGASSKAAWIPAPSPSPLPPKKKLLPSPVSVNTAEALAESAGGDDDDDAERDDAASAPAVRASDADAAAAAAAAASEAAAATIAAAAAIGAPPSAAAAAAVIAAASRIAQSPSPGAASASASDPSPMDPSAALGFSPFRPPTPGNSPGGYQPSPMIDDPIAAAEVVAAAAAATNARGQHVYPHDIRAGAWKPPSPKDWSLAKPFRPGGGGGGGGTAGYNPGALGGGTFLQFAAGAMKAKSGLGYAASGAAAAAAAAATEPPPATHSCAARGGGADEMKPEDDARDLAPVVGGAARDADEDTIAWRAAKTKTKTKTSGDTSSAPLDLDPAAMDPAVAAVAKILPPAATPRSPEQLAAAAVAYNLEYAQAMRAWLAPPARASTSTANASATTAMSAAAMADFPPLGSEPPPPTSLAPLAPTTTEPAPTPTPTPVSFGGTTPASPASTRPPLETRPLEAPLPPLSMTFMHANGGGEGGEGEGAASPPLPARARRLRAGAANSDPAFRDALWHVADREAMINGTRLSNTLDPSAYDGASLDDLYAGDGDVRFFVIKSFAEEDVRKSVKHGCWTSTSQGNARLDAAWRGEDVFTFEPHGDDENGDDEREREREGEGEGETAAAAAAAAAADSSSGSGSGSGSDPASDAEPASDSDEPSVRSVDTQTPGPPLLDDATPATAESATKTTIAPCSRPGSSGAPPSKPRVILFFSVNSSGHFCGVAEMTSPVDDDAVDATLLPPAAAASWPGRFAVKWHIVKDVPNTALRHIRVCAGDKKPVPNSRDAQEIEPAQGALVLNIFREYRGGGVNGGGARVSSLLDDVGGDVVGGYGGFPWDARGAARAAAARRRAGGGGGGWRNGNGGGGGGRFFPGARGGFPGYAHAGGAGAHGFSAHHGFGADWHADWNAAIGAMGANGWYPHAHPHAHAHAHAPPHAHVVAAIGGHPHRGVGGAWWDPRYAMGYDPVAAAAAAAGASPYFAPPPQPQPHLVGAWTPPPATASAFAPPSGPGGSPEELEGGTEWKEPEAAREEETAAAAAAGFSPERRADEKERDAPDKENAGVPPLATTTATVPTVKTPPPRFRFGETRAEAPTSPSA</sequence>
<feature type="region of interest" description="Disordered" evidence="1">
    <location>
        <begin position="1061"/>
        <end position="1172"/>
    </location>
</feature>
<gene>
    <name evidence="3" type="ORF">MICPUCDRAFT_40792</name>
</gene>
<feature type="domain" description="YTH" evidence="2">
    <location>
        <begin position="628"/>
        <end position="876"/>
    </location>
</feature>
<feature type="compositionally biased region" description="Basic and acidic residues" evidence="1">
    <location>
        <begin position="1118"/>
        <end position="1134"/>
    </location>
</feature>
<dbReference type="STRING" id="564608.C1MYC7"/>
<feature type="compositionally biased region" description="Low complexity" evidence="1">
    <location>
        <begin position="194"/>
        <end position="214"/>
    </location>
</feature>
<keyword evidence="4" id="KW-1185">Reference proteome</keyword>
<dbReference type="GeneID" id="9685991"/>
<dbReference type="GO" id="GO:0005737">
    <property type="term" value="C:cytoplasm"/>
    <property type="evidence" value="ECO:0007669"/>
    <property type="project" value="TreeGrafter"/>
</dbReference>
<feature type="region of interest" description="Disordered" evidence="1">
    <location>
        <begin position="194"/>
        <end position="238"/>
    </location>
</feature>